<dbReference type="STRING" id="1236220.SAMN04488112_10879"/>
<keyword evidence="1" id="KW-0472">Membrane</keyword>
<name>A0A1G6LQS4_9BACL</name>
<evidence type="ECO:0000313" key="2">
    <source>
        <dbReference type="EMBL" id="SDC45447.1"/>
    </source>
</evidence>
<accession>A0A1G6LQS4</accession>
<dbReference type="Proteomes" id="UP000199387">
    <property type="component" value="Unassembled WGS sequence"/>
</dbReference>
<dbReference type="RefSeq" id="WP_091568471.1">
    <property type="nucleotide sequence ID" value="NZ_FMZA01000008.1"/>
</dbReference>
<proteinExistence type="predicted"/>
<feature type="transmembrane region" description="Helical" evidence="1">
    <location>
        <begin position="36"/>
        <end position="53"/>
    </location>
</feature>
<dbReference type="EMBL" id="FMZA01000008">
    <property type="protein sequence ID" value="SDC45447.1"/>
    <property type="molecule type" value="Genomic_DNA"/>
</dbReference>
<keyword evidence="1" id="KW-1133">Transmembrane helix</keyword>
<feature type="transmembrane region" description="Helical" evidence="1">
    <location>
        <begin position="60"/>
        <end position="79"/>
    </location>
</feature>
<gene>
    <name evidence="2" type="ORF">SAMN04488112_10879</name>
</gene>
<dbReference type="AlphaFoldDB" id="A0A1G6LQS4"/>
<keyword evidence="3" id="KW-1185">Reference proteome</keyword>
<reference evidence="2 3" key="1">
    <citation type="submission" date="2016-10" db="EMBL/GenBank/DDBJ databases">
        <authorList>
            <person name="de Groot N.N."/>
        </authorList>
    </citation>
    <scope>NUCLEOTIDE SEQUENCE [LARGE SCALE GENOMIC DNA]</scope>
    <source>
        <strain evidence="2 3">DSM 45514</strain>
    </source>
</reference>
<evidence type="ECO:0000313" key="3">
    <source>
        <dbReference type="Proteomes" id="UP000199387"/>
    </source>
</evidence>
<evidence type="ECO:0000256" key="1">
    <source>
        <dbReference type="SAM" id="Phobius"/>
    </source>
</evidence>
<organism evidence="2 3">
    <name type="scientific">Melghirimyces thermohalophilus</name>
    <dbReference type="NCBI Taxonomy" id="1236220"/>
    <lineage>
        <taxon>Bacteria</taxon>
        <taxon>Bacillati</taxon>
        <taxon>Bacillota</taxon>
        <taxon>Bacilli</taxon>
        <taxon>Bacillales</taxon>
        <taxon>Thermoactinomycetaceae</taxon>
        <taxon>Melghirimyces</taxon>
    </lineage>
</organism>
<protein>
    <submittedName>
        <fullName evidence="2">Uncharacterized protein</fullName>
    </submittedName>
</protein>
<sequence>MKGFMILLLFFSSLFFYHRISHHGDADGVKRTRLITLWISAMFAGIMLLSFGMRIGWVGGMMALAGAVLLTGALITGLMKLRDWLS</sequence>
<keyword evidence="1" id="KW-0812">Transmembrane</keyword>